<evidence type="ECO:0000313" key="2">
    <source>
        <dbReference type="EMBL" id="KAK5914115.1"/>
    </source>
</evidence>
<reference evidence="2 3" key="1">
    <citation type="journal article" date="2023" name="Mol. Biol. Evol.">
        <title>Genomics of Secondarily Temperate Adaptation in the Only Non-Antarctic Icefish.</title>
        <authorList>
            <person name="Rivera-Colon A.G."/>
            <person name="Rayamajhi N."/>
            <person name="Minhas B.F."/>
            <person name="Madrigal G."/>
            <person name="Bilyk K.T."/>
            <person name="Yoon V."/>
            <person name="Hune M."/>
            <person name="Gregory S."/>
            <person name="Cheng C.H.C."/>
            <person name="Catchen J.M."/>
        </authorList>
    </citation>
    <scope>NUCLEOTIDE SEQUENCE [LARGE SCALE GENOMIC DNA]</scope>
    <source>
        <tissue evidence="2">White muscle</tissue>
    </source>
</reference>
<evidence type="ECO:0000256" key="1">
    <source>
        <dbReference type="SAM" id="MobiDB-lite"/>
    </source>
</evidence>
<keyword evidence="3" id="KW-1185">Reference proteome</keyword>
<protein>
    <submittedName>
        <fullName evidence="2">Uncharacterized protein</fullName>
    </submittedName>
</protein>
<gene>
    <name evidence="2" type="ORF">CgunFtcFv8_008577</name>
</gene>
<evidence type="ECO:0000313" key="3">
    <source>
        <dbReference type="Proteomes" id="UP001331515"/>
    </source>
</evidence>
<feature type="region of interest" description="Disordered" evidence="1">
    <location>
        <begin position="36"/>
        <end position="66"/>
    </location>
</feature>
<comment type="caution">
    <text evidence="2">The sequence shown here is derived from an EMBL/GenBank/DDBJ whole genome shotgun (WGS) entry which is preliminary data.</text>
</comment>
<dbReference type="EMBL" id="JAURVH010001527">
    <property type="protein sequence ID" value="KAK5914115.1"/>
    <property type="molecule type" value="Genomic_DNA"/>
</dbReference>
<sequence length="89" mass="9667">MESAMSHQAKVRSKLPRGPYNTSLLVHEALPWGKVLPGHPENQDRGLWASRDPIPGPSANPQGDEGGVKRVVWALCSAHFGKWSVQSGD</sequence>
<proteinExistence type="predicted"/>
<name>A0AAN8D5U6_CHAGU</name>
<accession>A0AAN8D5U6</accession>
<dbReference type="Proteomes" id="UP001331515">
    <property type="component" value="Unassembled WGS sequence"/>
</dbReference>
<dbReference type="AlphaFoldDB" id="A0AAN8D5U6"/>
<organism evidence="2 3">
    <name type="scientific">Champsocephalus gunnari</name>
    <name type="common">Mackerel icefish</name>
    <dbReference type="NCBI Taxonomy" id="52237"/>
    <lineage>
        <taxon>Eukaryota</taxon>
        <taxon>Metazoa</taxon>
        <taxon>Chordata</taxon>
        <taxon>Craniata</taxon>
        <taxon>Vertebrata</taxon>
        <taxon>Euteleostomi</taxon>
        <taxon>Actinopterygii</taxon>
        <taxon>Neopterygii</taxon>
        <taxon>Teleostei</taxon>
        <taxon>Neoteleostei</taxon>
        <taxon>Acanthomorphata</taxon>
        <taxon>Eupercaria</taxon>
        <taxon>Perciformes</taxon>
        <taxon>Notothenioidei</taxon>
        <taxon>Channichthyidae</taxon>
        <taxon>Champsocephalus</taxon>
    </lineage>
</organism>